<dbReference type="Gene3D" id="6.10.10.120">
    <property type="entry name" value="Antitoxin ParD1-like"/>
    <property type="match status" value="1"/>
</dbReference>
<accession>A0A133VJL9</accession>
<dbReference type="InterPro" id="IPR010985">
    <property type="entry name" value="Ribbon_hlx_hlx"/>
</dbReference>
<proteinExistence type="predicted"/>
<evidence type="ECO:0000256" key="2">
    <source>
        <dbReference type="SAM" id="MobiDB-lite"/>
    </source>
</evidence>
<comment type="caution">
    <text evidence="3">The sequence shown here is derived from an EMBL/GenBank/DDBJ whole genome shotgun (WGS) entry which is preliminary data.</text>
</comment>
<dbReference type="InterPro" id="IPR038296">
    <property type="entry name" value="ParD_sf"/>
</dbReference>
<keyword evidence="1" id="KW-1277">Toxin-antitoxin system</keyword>
<protein>
    <recommendedName>
        <fullName evidence="5">Ribbon-helix-helix protein CopG domain-containing protein</fullName>
    </recommendedName>
</protein>
<name>A0A133VJL9_9EURY</name>
<evidence type="ECO:0008006" key="5">
    <source>
        <dbReference type="Google" id="ProtNLM"/>
    </source>
</evidence>
<dbReference type="GO" id="GO:0006355">
    <property type="term" value="P:regulation of DNA-templated transcription"/>
    <property type="evidence" value="ECO:0007669"/>
    <property type="project" value="InterPro"/>
</dbReference>
<dbReference type="SUPFAM" id="SSF47598">
    <property type="entry name" value="Ribbon-helix-helix"/>
    <property type="match status" value="1"/>
</dbReference>
<dbReference type="AlphaFoldDB" id="A0A133VJL9"/>
<reference evidence="3 4" key="1">
    <citation type="journal article" date="2016" name="Sci. Rep.">
        <title>Metabolic traits of an uncultured archaeal lineage -MSBL1- from brine pools of the Red Sea.</title>
        <authorList>
            <person name="Mwirichia R."/>
            <person name="Alam I."/>
            <person name="Rashid M."/>
            <person name="Vinu M."/>
            <person name="Ba-Alawi W."/>
            <person name="Anthony Kamau A."/>
            <person name="Kamanda Ngugi D."/>
            <person name="Goker M."/>
            <person name="Klenk H.P."/>
            <person name="Bajic V."/>
            <person name="Stingl U."/>
        </authorList>
    </citation>
    <scope>NUCLEOTIDE SEQUENCE [LARGE SCALE GENOMIC DNA]</scope>
    <source>
        <strain evidence="3">SCGC-AAA382A20</strain>
    </source>
</reference>
<dbReference type="EMBL" id="LHYE01000038">
    <property type="protein sequence ID" value="KXB06614.1"/>
    <property type="molecule type" value="Genomic_DNA"/>
</dbReference>
<feature type="region of interest" description="Disordered" evidence="2">
    <location>
        <begin position="48"/>
        <end position="70"/>
    </location>
</feature>
<dbReference type="Pfam" id="PF03693">
    <property type="entry name" value="ParD_antitoxin"/>
    <property type="match status" value="1"/>
</dbReference>
<sequence>MSETKNVSFKATKEQIEQIDRAVESGRFTSRGEFLRSLLRKVEDAELSEKAKRDIEEARKQEGEPLDELF</sequence>
<gene>
    <name evidence="3" type="ORF">AKJ51_03370</name>
</gene>
<evidence type="ECO:0000256" key="1">
    <source>
        <dbReference type="ARBA" id="ARBA00022649"/>
    </source>
</evidence>
<evidence type="ECO:0000313" key="3">
    <source>
        <dbReference type="EMBL" id="KXB06614.1"/>
    </source>
</evidence>
<organism evidence="3 4">
    <name type="scientific">candidate division MSBL1 archaeon SCGC-AAA382A20</name>
    <dbReference type="NCBI Taxonomy" id="1698280"/>
    <lineage>
        <taxon>Archaea</taxon>
        <taxon>Methanobacteriati</taxon>
        <taxon>Methanobacteriota</taxon>
        <taxon>candidate division MSBL1</taxon>
    </lineage>
</organism>
<dbReference type="InterPro" id="IPR022789">
    <property type="entry name" value="ParD"/>
</dbReference>
<dbReference type="Proteomes" id="UP000070263">
    <property type="component" value="Unassembled WGS sequence"/>
</dbReference>
<feature type="compositionally biased region" description="Basic and acidic residues" evidence="2">
    <location>
        <begin position="48"/>
        <end position="63"/>
    </location>
</feature>
<evidence type="ECO:0000313" key="4">
    <source>
        <dbReference type="Proteomes" id="UP000070263"/>
    </source>
</evidence>
<keyword evidence="4" id="KW-1185">Reference proteome</keyword>
<dbReference type="CDD" id="cd22231">
    <property type="entry name" value="RHH_NikR_HicB-like"/>
    <property type="match status" value="1"/>
</dbReference>